<gene>
    <name evidence="2" type="ORF">SCF082_LOCUS20355</name>
</gene>
<feature type="compositionally biased region" description="Basic and acidic residues" evidence="1">
    <location>
        <begin position="1"/>
        <end position="12"/>
    </location>
</feature>
<reference evidence="2 3" key="1">
    <citation type="submission" date="2024-02" db="EMBL/GenBank/DDBJ databases">
        <authorList>
            <person name="Chen Y."/>
            <person name="Shah S."/>
            <person name="Dougan E. K."/>
            <person name="Thang M."/>
            <person name="Chan C."/>
        </authorList>
    </citation>
    <scope>NUCLEOTIDE SEQUENCE [LARGE SCALE GENOMIC DNA]</scope>
</reference>
<dbReference type="EMBL" id="CAXAMM010014191">
    <property type="protein sequence ID" value="CAK9033138.1"/>
    <property type="molecule type" value="Genomic_DNA"/>
</dbReference>
<evidence type="ECO:0000313" key="3">
    <source>
        <dbReference type="Proteomes" id="UP001642464"/>
    </source>
</evidence>
<organism evidence="2 3">
    <name type="scientific">Durusdinium trenchii</name>
    <dbReference type="NCBI Taxonomy" id="1381693"/>
    <lineage>
        <taxon>Eukaryota</taxon>
        <taxon>Sar</taxon>
        <taxon>Alveolata</taxon>
        <taxon>Dinophyceae</taxon>
        <taxon>Suessiales</taxon>
        <taxon>Symbiodiniaceae</taxon>
        <taxon>Durusdinium</taxon>
    </lineage>
</organism>
<feature type="region of interest" description="Disordered" evidence="1">
    <location>
        <begin position="442"/>
        <end position="472"/>
    </location>
</feature>
<feature type="compositionally biased region" description="Low complexity" evidence="1">
    <location>
        <begin position="168"/>
        <end position="186"/>
    </location>
</feature>
<name>A0ABP0L3M6_9DINO</name>
<protein>
    <submittedName>
        <fullName evidence="2">Serine/threonine-protein phosphatase</fullName>
    </submittedName>
</protein>
<feature type="region of interest" description="Disordered" evidence="1">
    <location>
        <begin position="1"/>
        <end position="35"/>
    </location>
</feature>
<accession>A0ABP0L3M6</accession>
<keyword evidence="3" id="KW-1185">Reference proteome</keyword>
<feature type="region of interest" description="Disordered" evidence="1">
    <location>
        <begin position="167"/>
        <end position="196"/>
    </location>
</feature>
<evidence type="ECO:0000256" key="1">
    <source>
        <dbReference type="SAM" id="MobiDB-lite"/>
    </source>
</evidence>
<evidence type="ECO:0000313" key="2">
    <source>
        <dbReference type="EMBL" id="CAK9033138.1"/>
    </source>
</evidence>
<proteinExistence type="predicted"/>
<dbReference type="Proteomes" id="UP001642464">
    <property type="component" value="Unassembled WGS sequence"/>
</dbReference>
<sequence>MDSDLIHEERDGSAPASPQQPPQEETGTLATDSRLKEDLRQEALRIVDITSRLQDQLFVAEPSQQGPLQQLQQSLQDLMQQVMREESFIDDRDAQLQRSFEVSTRDLREAREEVVPDIFLVDDDLFGPLTSTASGLLAGLDIAIAGQAILLAVLLTAQKGFTAEDTSDAASQSSSSAASQAASDEQAGGGASTGVETTAAAEVSSGKVVLRFYGRWDNEDQWVLLQSLPLHGFAGSVVDGLRRSKSFLGPLASKLLTALVARSARGLVQRRGWKPIVEKTMAEVGREFYLGYLVEPSAAEAHQRVPLRDAKVEEVLLERYLEATIPELYTDPRIRFNRQVKDWGVESGMPRPRAGELASEVAGPVPVPPSERYTIDVGDEEEWRDILPKMPELANFQLPDHMLNNSRRQLEEVPVQERYRIPDENTNKEYAKFMKKVRDFQADEEAKKEKGEKVRGKKEAVPPDAVGEPMSQGERILPTILGCWWSEIPSRK</sequence>
<feature type="compositionally biased region" description="Basic and acidic residues" evidence="1">
    <location>
        <begin position="442"/>
        <end position="461"/>
    </location>
</feature>
<comment type="caution">
    <text evidence="2">The sequence shown here is derived from an EMBL/GenBank/DDBJ whole genome shotgun (WGS) entry which is preliminary data.</text>
</comment>